<dbReference type="Pfam" id="PF04420">
    <property type="entry name" value="CHD5"/>
    <property type="match status" value="1"/>
</dbReference>
<keyword evidence="3" id="KW-0812">Transmembrane</keyword>
<dbReference type="GeneID" id="40385870"/>
<evidence type="ECO:0000256" key="1">
    <source>
        <dbReference type="ARBA" id="ARBA00022448"/>
    </source>
</evidence>
<name>A0A2U9RA43_PICKU</name>
<keyword evidence="2" id="KW-0175">Coiled coil</keyword>
<dbReference type="RefSeq" id="XP_029323487.1">
    <property type="nucleotide sequence ID" value="XM_029467627.1"/>
</dbReference>
<dbReference type="OrthoDB" id="69461at2759"/>
<evidence type="ECO:0000256" key="3">
    <source>
        <dbReference type="SAM" id="Phobius"/>
    </source>
</evidence>
<feature type="transmembrane region" description="Helical" evidence="3">
    <location>
        <begin position="17"/>
        <end position="37"/>
    </location>
</feature>
<dbReference type="Proteomes" id="UP000249293">
    <property type="component" value="Chromosome 5"/>
</dbReference>
<keyword evidence="3" id="KW-0472">Membrane</keyword>
<evidence type="ECO:0000256" key="2">
    <source>
        <dbReference type="SAM" id="Coils"/>
    </source>
</evidence>
<dbReference type="GO" id="GO:0071816">
    <property type="term" value="P:tail-anchored membrane protein insertion into ER membrane"/>
    <property type="evidence" value="ECO:0007669"/>
    <property type="project" value="InterPro"/>
</dbReference>
<evidence type="ECO:0008006" key="6">
    <source>
        <dbReference type="Google" id="ProtNLM"/>
    </source>
</evidence>
<protein>
    <recommendedName>
        <fullName evidence="6">Guided entry of tail-anchored proteins 1</fullName>
    </recommendedName>
</protein>
<reference evidence="4 5" key="1">
    <citation type="submission" date="2018-06" db="EMBL/GenBank/DDBJ databases">
        <title>Population genomics shows no distinction between pathogenic Candida krusei and environmental Pichia kudriavzevii: One species, four names.</title>
        <authorList>
            <person name="Douglass A.P."/>
            <person name="Offei B."/>
            <person name="Braun-Galleani S."/>
            <person name="Coughlan A.Y."/>
            <person name="Martos A."/>
            <person name="Ortiz-Merino R.A."/>
            <person name="Byrne K.P."/>
            <person name="Wolfe K.H."/>
        </authorList>
    </citation>
    <scope>NUCLEOTIDE SEQUENCE [LARGE SCALE GENOMIC DNA]</scope>
    <source>
        <strain evidence="4 5">CBS573</strain>
    </source>
</reference>
<dbReference type="VEuPathDB" id="FungiDB:C5L36_0E00780"/>
<dbReference type="EMBL" id="CP028777">
    <property type="protein sequence ID" value="AWU78011.1"/>
    <property type="molecule type" value="Genomic_DNA"/>
</dbReference>
<dbReference type="InterPro" id="IPR029012">
    <property type="entry name" value="Helix_hairpin_bin_sf"/>
</dbReference>
<gene>
    <name evidence="4" type="ORF">C5L36_0E00780</name>
</gene>
<sequence length="214" mass="25480">MSGCFLEDGAELMRNEYVLLTPLFSVLTGITICGFVMNRYLREEALAKYVLHHTDNVLVTQFKELEDALGERRDVEQERNRLSAQDNYAQWTKLNRRVEKLNEKVDVLSREMETYRRGRIDQYRRWIKYAVHGPQYFVKLWFANRPVLYWRGGLTTSNNWLTWMTAFPWGEKDSVTGMFWIVALERLLTVLVSFNEDVSRYRELRRCSSSKKDL</sequence>
<dbReference type="Gene3D" id="1.10.287.660">
    <property type="entry name" value="Helix hairpin bin"/>
    <property type="match status" value="1"/>
</dbReference>
<feature type="coiled-coil region" evidence="2">
    <location>
        <begin position="65"/>
        <end position="118"/>
    </location>
</feature>
<dbReference type="InterPro" id="IPR028945">
    <property type="entry name" value="Get1"/>
</dbReference>
<evidence type="ECO:0000313" key="5">
    <source>
        <dbReference type="Proteomes" id="UP000249293"/>
    </source>
</evidence>
<accession>A0A2U9RA43</accession>
<proteinExistence type="predicted"/>
<dbReference type="AlphaFoldDB" id="A0A2U9RA43"/>
<keyword evidence="3" id="KW-1133">Transmembrane helix</keyword>
<keyword evidence="5" id="KW-1185">Reference proteome</keyword>
<keyword evidence="1" id="KW-0813">Transport</keyword>
<organism evidence="4 5">
    <name type="scientific">Pichia kudriavzevii</name>
    <name type="common">Yeast</name>
    <name type="synonym">Issatchenkia orientalis</name>
    <dbReference type="NCBI Taxonomy" id="4909"/>
    <lineage>
        <taxon>Eukaryota</taxon>
        <taxon>Fungi</taxon>
        <taxon>Dikarya</taxon>
        <taxon>Ascomycota</taxon>
        <taxon>Saccharomycotina</taxon>
        <taxon>Pichiomycetes</taxon>
        <taxon>Pichiales</taxon>
        <taxon>Pichiaceae</taxon>
        <taxon>Pichia</taxon>
    </lineage>
</organism>
<dbReference type="KEGG" id="pkz:C5L36_0E00780"/>
<evidence type="ECO:0000313" key="4">
    <source>
        <dbReference type="EMBL" id="AWU78011.1"/>
    </source>
</evidence>
<dbReference type="STRING" id="4909.A0A2U9RA43"/>